<dbReference type="AlphaFoldDB" id="A0A830F9S5"/>
<dbReference type="GO" id="GO:0004746">
    <property type="term" value="F:riboflavin synthase activity"/>
    <property type="evidence" value="ECO:0007669"/>
    <property type="project" value="UniProtKB-EC"/>
</dbReference>
<evidence type="ECO:0000256" key="3">
    <source>
        <dbReference type="ARBA" id="ARBA00012827"/>
    </source>
</evidence>
<dbReference type="EC" id="2.5.1.9" evidence="3"/>
<dbReference type="NCBIfam" id="NF006767">
    <property type="entry name" value="PRK09289.1"/>
    <property type="match status" value="1"/>
</dbReference>
<dbReference type="CDD" id="cd00402">
    <property type="entry name" value="Riboflavin_synthase_like"/>
    <property type="match status" value="1"/>
</dbReference>
<comment type="pathway">
    <text evidence="2">Cofactor biosynthesis; riboflavin biosynthesis; riboflavin from 2-hydroxy-3-oxobutyl phosphate and 5-amino-6-(D-ribitylamino)uracil: step 2/2.</text>
</comment>
<dbReference type="PROSITE" id="PS51177">
    <property type="entry name" value="LUMAZINE_BIND"/>
    <property type="match status" value="2"/>
</dbReference>
<keyword evidence="11" id="KW-1185">Reference proteome</keyword>
<dbReference type="GO" id="GO:0009231">
    <property type="term" value="P:riboflavin biosynthetic process"/>
    <property type="evidence" value="ECO:0007669"/>
    <property type="project" value="UniProtKB-KW"/>
</dbReference>
<evidence type="ECO:0000256" key="8">
    <source>
        <dbReference type="PROSITE-ProRule" id="PRU00524"/>
    </source>
</evidence>
<keyword evidence="5" id="KW-0686">Riboflavin biosynthesis</keyword>
<dbReference type="FunFam" id="2.40.30.20:FF:000004">
    <property type="entry name" value="Riboflavin synthase, alpha subunit"/>
    <property type="match status" value="1"/>
</dbReference>
<dbReference type="Proteomes" id="UP000628840">
    <property type="component" value="Unassembled WGS sequence"/>
</dbReference>
<evidence type="ECO:0000256" key="5">
    <source>
        <dbReference type="ARBA" id="ARBA00022619"/>
    </source>
</evidence>
<dbReference type="PANTHER" id="PTHR21098:SF0">
    <property type="entry name" value="RIBOFLAVIN SYNTHASE"/>
    <property type="match status" value="1"/>
</dbReference>
<organism evidence="10 11">
    <name type="scientific">Halarchaeum grantii</name>
    <dbReference type="NCBI Taxonomy" id="1193105"/>
    <lineage>
        <taxon>Archaea</taxon>
        <taxon>Methanobacteriati</taxon>
        <taxon>Methanobacteriota</taxon>
        <taxon>Stenosarchaea group</taxon>
        <taxon>Halobacteria</taxon>
        <taxon>Halobacteriales</taxon>
        <taxon>Halobacteriaceae</taxon>
    </lineage>
</organism>
<dbReference type="InterPro" id="IPR017938">
    <property type="entry name" value="Riboflavin_synthase-like_b-brl"/>
</dbReference>
<proteinExistence type="predicted"/>
<evidence type="ECO:0000313" key="11">
    <source>
        <dbReference type="Proteomes" id="UP000628840"/>
    </source>
</evidence>
<dbReference type="Gene3D" id="2.40.30.20">
    <property type="match status" value="2"/>
</dbReference>
<gene>
    <name evidence="10" type="ORF">GCM10009037_16530</name>
</gene>
<dbReference type="InterPro" id="IPR001783">
    <property type="entry name" value="Lumazine-bd"/>
</dbReference>
<evidence type="ECO:0000256" key="1">
    <source>
        <dbReference type="ARBA" id="ARBA00002803"/>
    </source>
</evidence>
<dbReference type="InterPro" id="IPR023366">
    <property type="entry name" value="ATP_synth_asu-like_sf"/>
</dbReference>
<evidence type="ECO:0000256" key="4">
    <source>
        <dbReference type="ARBA" id="ARBA00013950"/>
    </source>
</evidence>
<evidence type="ECO:0000256" key="7">
    <source>
        <dbReference type="ARBA" id="ARBA00022737"/>
    </source>
</evidence>
<evidence type="ECO:0000313" key="10">
    <source>
        <dbReference type="EMBL" id="GGL33590.1"/>
    </source>
</evidence>
<dbReference type="InterPro" id="IPR026017">
    <property type="entry name" value="Lumazine-bd_dom"/>
</dbReference>
<dbReference type="RefSeq" id="WP_188882507.1">
    <property type="nucleotide sequence ID" value="NZ_BMPF01000002.1"/>
</dbReference>
<comment type="function">
    <text evidence="1">Catalyzes the dismutation of two molecules of 6,7-dimethyl-8-ribityllumazine, resulting in the formation of riboflavin and 5-amino-6-(D-ribitylamino)uracil.</text>
</comment>
<keyword evidence="6" id="KW-0808">Transferase</keyword>
<feature type="domain" description="Lumazine-binding" evidence="9">
    <location>
        <begin position="113"/>
        <end position="211"/>
    </location>
</feature>
<comment type="caution">
    <text evidence="10">The sequence shown here is derived from an EMBL/GenBank/DDBJ whole genome shotgun (WGS) entry which is preliminary data.</text>
</comment>
<sequence>MFTGIVETTGRIAAVEDGDDGRRLRIETDDIGGFSHGQSVAVDGVCLTVEEHGGTADATGDEDDERSEARGGWFSVFLAEETLARTSLAAKRDGDRVNLERALPADGRLDGHVVQGHVDTTTEVVAVESVGEDYRYTFALPDGHERYVAEKGSVALDGVSLTVASVDDDAGTFDVALIPTTHAETTLGERTPGDAVNVEVDVVAKYVERLEAY</sequence>
<dbReference type="OrthoDB" id="10084at2157"/>
<dbReference type="EMBL" id="BMPF01000002">
    <property type="protein sequence ID" value="GGL33590.1"/>
    <property type="molecule type" value="Genomic_DNA"/>
</dbReference>
<keyword evidence="7" id="KW-0677">Repeat</keyword>
<evidence type="ECO:0000256" key="2">
    <source>
        <dbReference type="ARBA" id="ARBA00004887"/>
    </source>
</evidence>
<dbReference type="Pfam" id="PF00677">
    <property type="entry name" value="Lum_binding"/>
    <property type="match status" value="2"/>
</dbReference>
<reference evidence="10 11" key="1">
    <citation type="journal article" date="2019" name="Int. J. Syst. Evol. Microbiol.">
        <title>The Global Catalogue of Microorganisms (GCM) 10K type strain sequencing project: providing services to taxonomists for standard genome sequencing and annotation.</title>
        <authorList>
            <consortium name="The Broad Institute Genomics Platform"/>
            <consortium name="The Broad Institute Genome Sequencing Center for Infectious Disease"/>
            <person name="Wu L."/>
            <person name="Ma J."/>
        </authorList>
    </citation>
    <scope>NUCLEOTIDE SEQUENCE [LARGE SCALE GENOMIC DNA]</scope>
    <source>
        <strain evidence="10 11">JCM 19585</strain>
    </source>
</reference>
<feature type="repeat" description="Lumazine-binding" evidence="8">
    <location>
        <begin position="1"/>
        <end position="112"/>
    </location>
</feature>
<dbReference type="PIRSF" id="PIRSF000498">
    <property type="entry name" value="Riboflavin_syn_A"/>
    <property type="match status" value="1"/>
</dbReference>
<name>A0A830F9S5_9EURY</name>
<accession>A0A830F9S5</accession>
<protein>
    <recommendedName>
        <fullName evidence="4">Riboflavin synthase</fullName>
        <ecNumber evidence="3">2.5.1.9</ecNumber>
    </recommendedName>
</protein>
<dbReference type="SUPFAM" id="SSF63380">
    <property type="entry name" value="Riboflavin synthase domain-like"/>
    <property type="match status" value="2"/>
</dbReference>
<evidence type="ECO:0000259" key="9">
    <source>
        <dbReference type="PROSITE" id="PS51177"/>
    </source>
</evidence>
<feature type="domain" description="Lumazine-binding" evidence="9">
    <location>
        <begin position="1"/>
        <end position="112"/>
    </location>
</feature>
<feature type="repeat" description="Lumazine-binding" evidence="8">
    <location>
        <begin position="113"/>
        <end position="211"/>
    </location>
</feature>
<evidence type="ECO:0000256" key="6">
    <source>
        <dbReference type="ARBA" id="ARBA00022679"/>
    </source>
</evidence>
<dbReference type="PANTHER" id="PTHR21098">
    <property type="entry name" value="RIBOFLAVIN SYNTHASE ALPHA CHAIN"/>
    <property type="match status" value="1"/>
</dbReference>